<reference evidence="8 9" key="1">
    <citation type="submission" date="2016-10" db="EMBL/GenBank/DDBJ databases">
        <authorList>
            <person name="de Groot N.N."/>
        </authorList>
    </citation>
    <scope>NUCLEOTIDE SEQUENCE [LARGE SCALE GENOMIC DNA]</scope>
    <source>
        <strain evidence="8 9">DSM 13305</strain>
    </source>
</reference>
<proteinExistence type="inferred from homology"/>
<feature type="chain" id="PRO_5011457582" evidence="6">
    <location>
        <begin position="28"/>
        <end position="473"/>
    </location>
</feature>
<comment type="similarity">
    <text evidence="4">Belongs to the bacterial secretin family.</text>
</comment>
<dbReference type="GO" id="GO:0016020">
    <property type="term" value="C:membrane"/>
    <property type="evidence" value="ECO:0007669"/>
    <property type="project" value="UniProtKB-SubCell"/>
</dbReference>
<dbReference type="RefSeq" id="WP_091744100.1">
    <property type="nucleotide sequence ID" value="NZ_FODY01000003.1"/>
</dbReference>
<dbReference type="Pfam" id="PF00263">
    <property type="entry name" value="Secretin"/>
    <property type="match status" value="1"/>
</dbReference>
<gene>
    <name evidence="8" type="ORF">SAMN04490178_103126</name>
</gene>
<name>A0A1H8R1M2_9FIRM</name>
<evidence type="ECO:0000256" key="5">
    <source>
        <dbReference type="SAM" id="MobiDB-lite"/>
    </source>
</evidence>
<evidence type="ECO:0000256" key="4">
    <source>
        <dbReference type="RuleBase" id="RU004003"/>
    </source>
</evidence>
<evidence type="ECO:0000256" key="3">
    <source>
        <dbReference type="ARBA" id="ARBA00023136"/>
    </source>
</evidence>
<feature type="domain" description="Type II/III secretion system secretin-like" evidence="7">
    <location>
        <begin position="306"/>
        <end position="459"/>
    </location>
</feature>
<evidence type="ECO:0000313" key="8">
    <source>
        <dbReference type="EMBL" id="SEO60034.1"/>
    </source>
</evidence>
<dbReference type="GO" id="GO:0015627">
    <property type="term" value="C:type II protein secretion system complex"/>
    <property type="evidence" value="ECO:0007669"/>
    <property type="project" value="TreeGrafter"/>
</dbReference>
<sequence>MKIHTKKPVCLIIILLIAFGTAAVSRAAEISPPFFRKPLISNLTPDKQTQDQQEKENTDKQDIEESSATSKDTVHAGADTFDFSSVTVAKTFANDISVINDKINVSVINYPVHDLLNTAFKLLGQKILISSRIREQVSIQLTQVTPEELLDYIATVVNVNWSKKNDVFFVSTEDKLTSASFFSVKNMNLTDLKNTLNTFGLNNRVVFNPYPRGIIVNADPATIKKIGDVIAALDQPIPSIRVEFQVLEINKDEEEKLGIAWQDVIGTYQYSRQYGSANATDVLGKATGISKGITTGIVGTAQKMKSIGKILAKPYVITTNNLEAYLSTGDEIPIFSKDYNGNPTVEYKKVGIELYATPSVLDGDILNIKAKTIVNVVSGQETQQGLTVPKISSREAQTTMNIKSGETIVIGGLLKEEDIHNETVVPILNKLPLVGRLFKTSTRSKGMTEIVVFITPTLLSKEETPAIEAEKPW</sequence>
<dbReference type="AlphaFoldDB" id="A0A1H8R1M2"/>
<protein>
    <submittedName>
        <fullName evidence="8">Type II and III secretion system protein</fullName>
    </submittedName>
</protein>
<evidence type="ECO:0000256" key="1">
    <source>
        <dbReference type="ARBA" id="ARBA00004370"/>
    </source>
</evidence>
<feature type="region of interest" description="Disordered" evidence="5">
    <location>
        <begin position="41"/>
        <end position="71"/>
    </location>
</feature>
<evidence type="ECO:0000256" key="2">
    <source>
        <dbReference type="ARBA" id="ARBA00022729"/>
    </source>
</evidence>
<evidence type="ECO:0000259" key="7">
    <source>
        <dbReference type="Pfam" id="PF00263"/>
    </source>
</evidence>
<feature type="compositionally biased region" description="Basic and acidic residues" evidence="5">
    <location>
        <begin position="48"/>
        <end position="63"/>
    </location>
</feature>
<dbReference type="GO" id="GO:0009306">
    <property type="term" value="P:protein secretion"/>
    <property type="evidence" value="ECO:0007669"/>
    <property type="project" value="InterPro"/>
</dbReference>
<accession>A0A1H8R1M2</accession>
<dbReference type="PANTHER" id="PTHR30332:SF24">
    <property type="entry name" value="SECRETIN GSPD-RELATED"/>
    <property type="match status" value="1"/>
</dbReference>
<dbReference type="Gene3D" id="3.55.50.30">
    <property type="match status" value="1"/>
</dbReference>
<keyword evidence="9" id="KW-1185">Reference proteome</keyword>
<dbReference type="EMBL" id="FODY01000003">
    <property type="protein sequence ID" value="SEO60034.1"/>
    <property type="molecule type" value="Genomic_DNA"/>
</dbReference>
<feature type="signal peptide" evidence="6">
    <location>
        <begin position="1"/>
        <end position="27"/>
    </location>
</feature>
<keyword evidence="2 6" id="KW-0732">Signal</keyword>
<dbReference type="InterPro" id="IPR001775">
    <property type="entry name" value="GspD/PilQ"/>
</dbReference>
<dbReference type="InterPro" id="IPR004846">
    <property type="entry name" value="T2SS/T3SS_dom"/>
</dbReference>
<dbReference type="InterPro" id="IPR050810">
    <property type="entry name" value="Bact_Secretion_Sys_Channel"/>
</dbReference>
<comment type="subcellular location">
    <subcellularLocation>
        <location evidence="1">Membrane</location>
    </subcellularLocation>
</comment>
<keyword evidence="3" id="KW-0472">Membrane</keyword>
<dbReference type="OrthoDB" id="9779724at2"/>
<dbReference type="Proteomes" id="UP000198847">
    <property type="component" value="Unassembled WGS sequence"/>
</dbReference>
<evidence type="ECO:0000256" key="6">
    <source>
        <dbReference type="SAM" id="SignalP"/>
    </source>
</evidence>
<dbReference type="STRING" id="112903.SAMN04490178_103126"/>
<dbReference type="PANTHER" id="PTHR30332">
    <property type="entry name" value="PROBABLE GENERAL SECRETION PATHWAY PROTEIN D"/>
    <property type="match status" value="1"/>
</dbReference>
<organism evidence="8 9">
    <name type="scientific">Propionispora vibrioides</name>
    <dbReference type="NCBI Taxonomy" id="112903"/>
    <lineage>
        <taxon>Bacteria</taxon>
        <taxon>Bacillati</taxon>
        <taxon>Bacillota</taxon>
        <taxon>Negativicutes</taxon>
        <taxon>Selenomonadales</taxon>
        <taxon>Sporomusaceae</taxon>
        <taxon>Propionispora</taxon>
    </lineage>
</organism>
<dbReference type="PRINTS" id="PR00811">
    <property type="entry name" value="BCTERIALGSPD"/>
</dbReference>
<evidence type="ECO:0000313" key="9">
    <source>
        <dbReference type="Proteomes" id="UP000198847"/>
    </source>
</evidence>